<dbReference type="GO" id="GO:0003684">
    <property type="term" value="F:damaged DNA binding"/>
    <property type="evidence" value="ECO:0007669"/>
    <property type="project" value="TreeGrafter"/>
</dbReference>
<evidence type="ECO:0000313" key="7">
    <source>
        <dbReference type="EMBL" id="KAJ8067565.1"/>
    </source>
</evidence>
<feature type="compositionally biased region" description="Polar residues" evidence="5">
    <location>
        <begin position="614"/>
        <end position="623"/>
    </location>
</feature>
<evidence type="ECO:0000256" key="3">
    <source>
        <dbReference type="ARBA" id="ARBA00023242"/>
    </source>
</evidence>
<proteinExistence type="predicted"/>
<feature type="region of interest" description="Disordered" evidence="5">
    <location>
        <begin position="890"/>
        <end position="910"/>
    </location>
</feature>
<evidence type="ECO:0000256" key="1">
    <source>
        <dbReference type="ARBA" id="ARBA00004123"/>
    </source>
</evidence>
<feature type="domain" description="DNA endonuclease activator Ctp1 C-terminal" evidence="6">
    <location>
        <begin position="800"/>
        <end position="913"/>
    </location>
</feature>
<dbReference type="OrthoDB" id="5801062at2759"/>
<evidence type="ECO:0000256" key="2">
    <source>
        <dbReference type="ARBA" id="ARBA00022763"/>
    </source>
</evidence>
<feature type="compositionally biased region" description="Polar residues" evidence="5">
    <location>
        <begin position="215"/>
        <end position="237"/>
    </location>
</feature>
<keyword evidence="8" id="KW-1185">Reference proteome</keyword>
<feature type="compositionally biased region" description="Basic and acidic residues" evidence="5">
    <location>
        <begin position="148"/>
        <end position="161"/>
    </location>
</feature>
<comment type="subcellular location">
    <subcellularLocation>
        <location evidence="1">Nucleus</location>
    </subcellularLocation>
</comment>
<dbReference type="InterPro" id="IPR013882">
    <property type="entry name" value="Ctp1_C"/>
</dbReference>
<dbReference type="GO" id="GO:0005634">
    <property type="term" value="C:nucleus"/>
    <property type="evidence" value="ECO:0007669"/>
    <property type="project" value="UniProtKB-SubCell"/>
</dbReference>
<keyword evidence="4" id="KW-0175">Coiled coil</keyword>
<dbReference type="AlphaFoldDB" id="A0A9X0ARD7"/>
<keyword evidence="3" id="KW-0539">Nucleus</keyword>
<reference evidence="7" key="1">
    <citation type="submission" date="2022-11" db="EMBL/GenBank/DDBJ databases">
        <title>Genome Resource of Sclerotinia nivalis Strain SnTB1, a Plant Pathogen Isolated from American Ginseng.</title>
        <authorList>
            <person name="Fan S."/>
        </authorList>
    </citation>
    <scope>NUCLEOTIDE SEQUENCE</scope>
    <source>
        <strain evidence="7">SnTB1</strain>
    </source>
</reference>
<feature type="compositionally biased region" description="Basic and acidic residues" evidence="5">
    <location>
        <begin position="355"/>
        <end position="366"/>
    </location>
</feature>
<dbReference type="InterPro" id="IPR033316">
    <property type="entry name" value="RBBP8-like"/>
</dbReference>
<feature type="region of interest" description="Disordered" evidence="5">
    <location>
        <begin position="148"/>
        <end position="170"/>
    </location>
</feature>
<dbReference type="GO" id="GO:0010792">
    <property type="term" value="P:DNA double-strand break processing involved in repair via single-strand annealing"/>
    <property type="evidence" value="ECO:0007669"/>
    <property type="project" value="TreeGrafter"/>
</dbReference>
<dbReference type="Proteomes" id="UP001152300">
    <property type="component" value="Unassembled WGS sequence"/>
</dbReference>
<feature type="region of interest" description="Disordered" evidence="5">
    <location>
        <begin position="492"/>
        <end position="514"/>
    </location>
</feature>
<name>A0A9X0ARD7_9HELO</name>
<feature type="region of interest" description="Disordered" evidence="5">
    <location>
        <begin position="209"/>
        <end position="239"/>
    </location>
</feature>
<gene>
    <name evidence="7" type="ORF">OCU04_004905</name>
</gene>
<accession>A0A9X0ARD7</accession>
<dbReference type="PANTHER" id="PTHR15107:SF0">
    <property type="entry name" value="DNA ENDONUCLEASE ACTIVATOR CTP1 C-TERMINAL DOMAIN-CONTAINING PROTEIN"/>
    <property type="match status" value="1"/>
</dbReference>
<sequence length="948" mass="107675">MEQWRNGRRELFEQLKKACNNIEQNLSNELVDGDNTIIRKDELEKLRSKAKSFETDNEKHPAQARSEEDALQEKGLKIKLLEEDISRLKEELRSNRDAATRADKLDEENRLLTEELKKYRNVTLRVEDLEEQNKKLSMELSNAAIRARDTELSRTDNERSSSFDNGQLPSEGRELSYKKLWNDHKRVKEQWSIQKERADKLAEILREKKAKSRQSEVWNNEQNTSFTNKADQSNAQAQEIRKLRSDSRELEGSNVTMARNFLRSDPGGVVLAAPPSEVPLTSPTNDPQANKTRQSDLDDFEHEKDGYEEANHESPQLPRHVYKSQCVISVEETRYLPTEPHHSSSTQDPESSLSGDRENDIAREPNMETPKMPSSSDSPEFISARSVGKRKRNERDSQHTPMPKVKVEHIGSSSPIISRTLHASESLDLDDIGDKVVTPRKRRRVFVPFVEDVENEVENEVSDEMLLDDSMDERNHALTPVTIEQPRRTMITPASKRGKSSVSKPLRPLSTNRTLPNTVDIKLPAKQERKSNAMFRGVKGILEDGESISPAKTPASVGKGRIHSTDLLDNLLSSPPPTKSTAYPTPQSAVPEVRSVILPPSKLSTEITTSRLGQGEFSENTSCLPKHRGDHRQDATPVRGKRAAVSGEGREVISKAVNRPRSGIRKEILKPERRASVSDEGDETVKRPTSRPQAGIMREISKPSIRASRRGSTTLVELSLKRATEASRESIRSPTKSTPKVRLGVPMPPTTTKRRPRRGKGQDLDSDDPEQEPYRSRPVTMLRLDHFKINPNFNQGYDYAYTDVVRGKDRQCLPGCVREECCGKQFGALAQALYSARENPTISQKGEEDTLLEEYLGDNKHKIWTMEKQERKEVLAQARKWKLSNTMGRHRSVVPRRSTPPGFWEADFPNTQEDEALKKRQKEVEREKVAERYAEAMRPGGAWLFKDE</sequence>
<feature type="region of interest" description="Disordered" evidence="5">
    <location>
        <begin position="265"/>
        <end position="296"/>
    </location>
</feature>
<feature type="region of interest" description="Disordered" evidence="5">
    <location>
        <begin position="49"/>
        <end position="71"/>
    </location>
</feature>
<dbReference type="EMBL" id="JAPEIS010000004">
    <property type="protein sequence ID" value="KAJ8067565.1"/>
    <property type="molecule type" value="Genomic_DNA"/>
</dbReference>
<feature type="compositionally biased region" description="Polar residues" evidence="5">
    <location>
        <begin position="343"/>
        <end position="354"/>
    </location>
</feature>
<protein>
    <recommendedName>
        <fullName evidence="6">DNA endonuclease activator Ctp1 C-terminal domain-containing protein</fullName>
    </recommendedName>
</protein>
<evidence type="ECO:0000313" key="8">
    <source>
        <dbReference type="Proteomes" id="UP001152300"/>
    </source>
</evidence>
<feature type="coiled-coil region" evidence="4">
    <location>
        <begin position="71"/>
        <end position="146"/>
    </location>
</feature>
<feature type="compositionally biased region" description="Basic and acidic residues" evidence="5">
    <location>
        <begin position="664"/>
        <end position="677"/>
    </location>
</feature>
<feature type="region of interest" description="Disordered" evidence="5">
    <location>
        <begin position="614"/>
        <end position="778"/>
    </location>
</feature>
<feature type="region of interest" description="Disordered" evidence="5">
    <location>
        <begin position="335"/>
        <end position="413"/>
    </location>
</feature>
<feature type="compositionally biased region" description="Basic and acidic residues" evidence="5">
    <location>
        <begin position="719"/>
        <end position="731"/>
    </location>
</feature>
<evidence type="ECO:0000256" key="4">
    <source>
        <dbReference type="SAM" id="Coils"/>
    </source>
</evidence>
<feature type="compositionally biased region" description="Polar residues" evidence="5">
    <location>
        <begin position="279"/>
        <end position="292"/>
    </location>
</feature>
<organism evidence="7 8">
    <name type="scientific">Sclerotinia nivalis</name>
    <dbReference type="NCBI Taxonomy" id="352851"/>
    <lineage>
        <taxon>Eukaryota</taxon>
        <taxon>Fungi</taxon>
        <taxon>Dikarya</taxon>
        <taxon>Ascomycota</taxon>
        <taxon>Pezizomycotina</taxon>
        <taxon>Leotiomycetes</taxon>
        <taxon>Helotiales</taxon>
        <taxon>Sclerotiniaceae</taxon>
        <taxon>Sclerotinia</taxon>
    </lineage>
</organism>
<comment type="caution">
    <text evidence="7">The sequence shown here is derived from an EMBL/GenBank/DDBJ whole genome shotgun (WGS) entry which is preliminary data.</text>
</comment>
<dbReference type="PANTHER" id="PTHR15107">
    <property type="entry name" value="RETINOBLASTOMA BINDING PROTEIN 8"/>
    <property type="match status" value="1"/>
</dbReference>
<evidence type="ECO:0000256" key="5">
    <source>
        <dbReference type="SAM" id="MobiDB-lite"/>
    </source>
</evidence>
<evidence type="ECO:0000259" key="6">
    <source>
        <dbReference type="Pfam" id="PF08573"/>
    </source>
</evidence>
<dbReference type="Pfam" id="PF08573">
    <property type="entry name" value="SAE2"/>
    <property type="match status" value="1"/>
</dbReference>
<keyword evidence="2" id="KW-0227">DNA damage</keyword>